<name>A0A9X1X596_9SPHI</name>
<dbReference type="RefSeq" id="WP_245130507.1">
    <property type="nucleotide sequence ID" value="NZ_JALJEJ010000006.1"/>
</dbReference>
<feature type="transmembrane region" description="Helical" evidence="1">
    <location>
        <begin position="7"/>
        <end position="24"/>
    </location>
</feature>
<comment type="caution">
    <text evidence="2">The sequence shown here is derived from an EMBL/GenBank/DDBJ whole genome shotgun (WGS) entry which is preliminary data.</text>
</comment>
<evidence type="ECO:0000313" key="3">
    <source>
        <dbReference type="Proteomes" id="UP001139450"/>
    </source>
</evidence>
<proteinExistence type="predicted"/>
<dbReference type="EMBL" id="JALJEJ010000006">
    <property type="protein sequence ID" value="MCJ8210665.1"/>
    <property type="molecule type" value="Genomic_DNA"/>
</dbReference>
<evidence type="ECO:0000313" key="2">
    <source>
        <dbReference type="EMBL" id="MCJ8210665.1"/>
    </source>
</evidence>
<keyword evidence="1" id="KW-1133">Transmembrane helix</keyword>
<gene>
    <name evidence="2" type="ORF">MUY27_13190</name>
</gene>
<protein>
    <submittedName>
        <fullName evidence="2">Uncharacterized protein</fullName>
    </submittedName>
</protein>
<dbReference type="AlphaFoldDB" id="A0A9X1X596"/>
<sequence>MKKNISIAIATLSLVVSFICFLKVDKELYYYGINYLKVYNDLPLNINPVFLHEFEGGFYLADEYGSIITNGNNDWANGMNLKVKKFVKYGFNKSNVVAEVYDLKGIKRFVLFSESNNARLKTRLQLSIVDGSNLRNSNSYKWIMVDEELFRVKDVLRNGFLIVFLVSLSALIYLLLKKI</sequence>
<evidence type="ECO:0000256" key="1">
    <source>
        <dbReference type="SAM" id="Phobius"/>
    </source>
</evidence>
<accession>A0A9X1X596</accession>
<keyword evidence="1" id="KW-0472">Membrane</keyword>
<dbReference type="Proteomes" id="UP001139450">
    <property type="component" value="Unassembled WGS sequence"/>
</dbReference>
<feature type="transmembrane region" description="Helical" evidence="1">
    <location>
        <begin position="155"/>
        <end position="176"/>
    </location>
</feature>
<reference evidence="2" key="1">
    <citation type="submission" date="2022-04" db="EMBL/GenBank/DDBJ databases">
        <title>Mucilaginibacter sp. RS28 isolated from freshwater.</title>
        <authorList>
            <person name="Ko S.-R."/>
        </authorList>
    </citation>
    <scope>NUCLEOTIDE SEQUENCE</scope>
    <source>
        <strain evidence="2">RS28</strain>
    </source>
</reference>
<keyword evidence="3" id="KW-1185">Reference proteome</keyword>
<organism evidence="2 3">
    <name type="scientific">Mucilaginibacter straminoryzae</name>
    <dbReference type="NCBI Taxonomy" id="2932774"/>
    <lineage>
        <taxon>Bacteria</taxon>
        <taxon>Pseudomonadati</taxon>
        <taxon>Bacteroidota</taxon>
        <taxon>Sphingobacteriia</taxon>
        <taxon>Sphingobacteriales</taxon>
        <taxon>Sphingobacteriaceae</taxon>
        <taxon>Mucilaginibacter</taxon>
    </lineage>
</organism>
<keyword evidence="1" id="KW-0812">Transmembrane</keyword>